<sequence length="689" mass="77624">MIEIKELTLLDHTPSYHDDLCYAMRDVWRDVFVSVNSDAKDYPAIDSAGVILQDNTGDKNNLFIYPNTEIASNYKRPFLMKDYQGQAVVLGNATLCTKIHAVIGFDNADVLYDAVKDDLGCVVCLPRLLEHHFNALITHFGTLNKPLAVYAPLTDKQRLESLKTAVNGVLYLTIADLQTALANDSLDDVCEQSDKVELSRIQWQTPTPFARANRNNPYPIDAFGNLADVVNILAYYAQVPPSMAGQSVLGVLSTIGQAKVNAPFSHDHKPTSLYLLTEAPSGAGKTSVQKLAYKAIFDHDRKIYQKFSDCMTEWEMMTQTLKGKELAEYKMDNPKPVNKQMMLDDATIEPILDKMVIDECDNVAWVTSEASKFFNGYTMQSSTSGNAMGHLTNLYDGGYVNRVRSQRAKDATWKTSAYDVRLTIDMSGQGAVIQPAFSDKLMSEQGFMARFLLSAEKSYIGYRDWSSDERLSANPYDDAILKGFWARCDYLLNDMANYPADHIPFADVEPNRDRKNRFNMPFASDAMRHLAKFQQHIENSMADGQALAGYQAFASRMAENASRIATLLAYFDGKEQLTTEYLDGAFKLVQYSINEQIHYQDDNEISDAEILLNWLVKKCREKKTDRLGYSWVQSNIKPDRLNKREVLQMLTESLAYSHHIKLGFMGNTKSREIIINPLVLQGKTGKTGK</sequence>
<dbReference type="OrthoDB" id="9067983at2"/>
<protein>
    <recommendedName>
        <fullName evidence="3">DUF3987 domain-containing protein</fullName>
    </recommendedName>
</protein>
<dbReference type="RefSeq" id="WP_078254667.1">
    <property type="nucleotide sequence ID" value="NZ_MUYU01000022.1"/>
</dbReference>
<gene>
    <name evidence="1" type="ORF">B0680_08440</name>
</gene>
<organism evidence="1 2">
    <name type="scientific">Moraxella pluranimalium</name>
    <dbReference type="NCBI Taxonomy" id="470453"/>
    <lineage>
        <taxon>Bacteria</taxon>
        <taxon>Pseudomonadati</taxon>
        <taxon>Pseudomonadota</taxon>
        <taxon>Gammaproteobacteria</taxon>
        <taxon>Moraxellales</taxon>
        <taxon>Moraxellaceae</taxon>
        <taxon>Moraxella</taxon>
    </lineage>
</organism>
<comment type="caution">
    <text evidence="1">The sequence shown here is derived from an EMBL/GenBank/DDBJ whole genome shotgun (WGS) entry which is preliminary data.</text>
</comment>
<proteinExistence type="predicted"/>
<evidence type="ECO:0008006" key="3">
    <source>
        <dbReference type="Google" id="ProtNLM"/>
    </source>
</evidence>
<dbReference type="Pfam" id="PF13148">
    <property type="entry name" value="DUF3987"/>
    <property type="match status" value="1"/>
</dbReference>
<dbReference type="InterPro" id="IPR025048">
    <property type="entry name" value="DUF3987"/>
</dbReference>
<keyword evidence="2" id="KW-1185">Reference proteome</keyword>
<dbReference type="Proteomes" id="UP000189800">
    <property type="component" value="Unassembled WGS sequence"/>
</dbReference>
<evidence type="ECO:0000313" key="1">
    <source>
        <dbReference type="EMBL" id="OOS23005.1"/>
    </source>
</evidence>
<dbReference type="STRING" id="470453.B0680_08440"/>
<accession>A0A1T0CL07</accession>
<name>A0A1T0CL07_9GAMM</name>
<evidence type="ECO:0000313" key="2">
    <source>
        <dbReference type="Proteomes" id="UP000189800"/>
    </source>
</evidence>
<dbReference type="AlphaFoldDB" id="A0A1T0CL07"/>
<reference evidence="1 2" key="1">
    <citation type="submission" date="2017-02" db="EMBL/GenBank/DDBJ databases">
        <title>Draft genome sequence of Moraxella pluranimalium CCUG 54913T type strain.</title>
        <authorList>
            <person name="Salva-Serra F."/>
            <person name="Engstrom-Jakobsson H."/>
            <person name="Thorell K."/>
            <person name="Jaen-Luchoro D."/>
            <person name="Gonzales-Siles L."/>
            <person name="Karlsson R."/>
            <person name="Yazdan S."/>
            <person name="Boulund F."/>
            <person name="Johnning A."/>
            <person name="Engstrand L."/>
            <person name="Kristiansson E."/>
            <person name="Moore E."/>
        </authorList>
    </citation>
    <scope>NUCLEOTIDE SEQUENCE [LARGE SCALE GENOMIC DNA]</scope>
    <source>
        <strain evidence="1 2">CCUG 54913</strain>
    </source>
</reference>
<dbReference type="EMBL" id="MUYU01000022">
    <property type="protein sequence ID" value="OOS23005.1"/>
    <property type="molecule type" value="Genomic_DNA"/>
</dbReference>